<dbReference type="EMBL" id="JAATIP010000281">
    <property type="protein sequence ID" value="KAF4354401.1"/>
    <property type="molecule type" value="Genomic_DNA"/>
</dbReference>
<keyword evidence="4" id="KW-0378">Hydrolase</keyword>
<dbReference type="PRINTS" id="PR00412">
    <property type="entry name" value="EPOXHYDRLASE"/>
</dbReference>
<comment type="catalytic activity">
    <reaction evidence="8">
        <text>(24S)-24,25-epoxycucurbitadienol + H2O = (24R)-24,25-dihydroxycucurbitadienol</text>
        <dbReference type="Rhea" id="RHEA:81855"/>
        <dbReference type="ChEBI" id="CHEBI:15377"/>
        <dbReference type="ChEBI" id="CHEBI:229949"/>
        <dbReference type="ChEBI" id="CHEBI:229950"/>
    </reaction>
    <physiologicalReaction direction="left-to-right" evidence="8">
        <dbReference type="Rhea" id="RHEA:81856"/>
    </physiologicalReaction>
</comment>
<evidence type="ECO:0000256" key="2">
    <source>
        <dbReference type="ARBA" id="ARBA00011738"/>
    </source>
</evidence>
<dbReference type="InterPro" id="IPR029058">
    <property type="entry name" value="AB_hydrolase_fold"/>
</dbReference>
<comment type="subunit">
    <text evidence="2">Homodimer.</text>
</comment>
<evidence type="ECO:0000256" key="4">
    <source>
        <dbReference type="ARBA" id="ARBA00022801"/>
    </source>
</evidence>
<evidence type="ECO:0000313" key="10">
    <source>
        <dbReference type="EMBL" id="KAF4354401.1"/>
    </source>
</evidence>
<dbReference type="InterPro" id="IPR000073">
    <property type="entry name" value="AB_hydrolase_1"/>
</dbReference>
<dbReference type="FunFam" id="3.40.50.1820:FF:000161">
    <property type="entry name" value="Epoxide hydrolase"/>
    <property type="match status" value="2"/>
</dbReference>
<feature type="domain" description="AB hydrolase-1" evidence="9">
    <location>
        <begin position="361"/>
        <end position="469"/>
    </location>
</feature>
<dbReference type="Pfam" id="PF00561">
    <property type="entry name" value="Abhydrolase_1"/>
    <property type="match status" value="2"/>
</dbReference>
<dbReference type="PANTHER" id="PTHR43329">
    <property type="entry name" value="EPOXIDE HYDROLASE"/>
    <property type="match status" value="1"/>
</dbReference>
<name>A0A7J6E7X8_CANSA</name>
<dbReference type="AlphaFoldDB" id="A0A7J6E7X8"/>
<organism evidence="10 11">
    <name type="scientific">Cannabis sativa</name>
    <name type="common">Hemp</name>
    <name type="synonym">Marijuana</name>
    <dbReference type="NCBI Taxonomy" id="3483"/>
    <lineage>
        <taxon>Eukaryota</taxon>
        <taxon>Viridiplantae</taxon>
        <taxon>Streptophyta</taxon>
        <taxon>Embryophyta</taxon>
        <taxon>Tracheophyta</taxon>
        <taxon>Spermatophyta</taxon>
        <taxon>Magnoliopsida</taxon>
        <taxon>eudicotyledons</taxon>
        <taxon>Gunneridae</taxon>
        <taxon>Pentapetalae</taxon>
        <taxon>rosids</taxon>
        <taxon>fabids</taxon>
        <taxon>Rosales</taxon>
        <taxon>Cannabaceae</taxon>
        <taxon>Cannabis</taxon>
    </lineage>
</organism>
<reference evidence="10 11" key="1">
    <citation type="journal article" date="2020" name="bioRxiv">
        <title>Sequence and annotation of 42 cannabis genomes reveals extensive copy number variation in cannabinoid synthesis and pathogen resistance genes.</title>
        <authorList>
            <person name="Mckernan K.J."/>
            <person name="Helbert Y."/>
            <person name="Kane L.T."/>
            <person name="Ebling H."/>
            <person name="Zhang L."/>
            <person name="Liu B."/>
            <person name="Eaton Z."/>
            <person name="Mclaughlin S."/>
            <person name="Kingan S."/>
            <person name="Baybayan P."/>
            <person name="Concepcion G."/>
            <person name="Jordan M."/>
            <person name="Riva A."/>
            <person name="Barbazuk W."/>
            <person name="Harkins T."/>
        </authorList>
    </citation>
    <scope>NUCLEOTIDE SEQUENCE [LARGE SCALE GENOMIC DNA]</scope>
    <source>
        <strain evidence="11">cv. Jamaican Lion 4</strain>
        <tissue evidence="10">Leaf</tissue>
    </source>
</reference>
<comment type="similarity">
    <text evidence="5">Belongs to the AB hydrolase superfamily. Epoxide hydrolase family.</text>
</comment>
<evidence type="ECO:0000256" key="3">
    <source>
        <dbReference type="ARBA" id="ARBA00013006"/>
    </source>
</evidence>
<dbReference type="SUPFAM" id="SSF53474">
    <property type="entry name" value="alpha/beta-Hydrolases"/>
    <property type="match status" value="2"/>
</dbReference>
<evidence type="ECO:0000256" key="7">
    <source>
        <dbReference type="ARBA" id="ARBA00058358"/>
    </source>
</evidence>
<dbReference type="EC" id="3.3.2.10" evidence="3"/>
<evidence type="ECO:0000256" key="1">
    <source>
        <dbReference type="ARBA" id="ARBA00004721"/>
    </source>
</evidence>
<proteinExistence type="inferred from homology"/>
<dbReference type="InterPro" id="IPR000639">
    <property type="entry name" value="Epox_hydrolase-like"/>
</dbReference>
<dbReference type="Proteomes" id="UP000525078">
    <property type="component" value="Unassembled WGS sequence"/>
</dbReference>
<evidence type="ECO:0000313" key="11">
    <source>
        <dbReference type="Proteomes" id="UP000525078"/>
    </source>
</evidence>
<comment type="caution">
    <text evidence="10">The sequence shown here is derived from an EMBL/GenBank/DDBJ whole genome shotgun (WGS) entry which is preliminary data.</text>
</comment>
<evidence type="ECO:0000256" key="5">
    <source>
        <dbReference type="ARBA" id="ARBA00038334"/>
    </source>
</evidence>
<accession>A0A7J6E7X8</accession>
<dbReference type="PRINTS" id="PR00111">
    <property type="entry name" value="ABHYDROLASE"/>
</dbReference>
<gene>
    <name evidence="10" type="ORF">F8388_027335</name>
</gene>
<dbReference type="GO" id="GO:0004301">
    <property type="term" value="F:epoxide hydrolase activity"/>
    <property type="evidence" value="ECO:0007669"/>
    <property type="project" value="UniProtKB-EC"/>
</dbReference>
<comment type="pathway">
    <text evidence="1">Secondary metabolite biosynthesis; terpenoid biosynthesis.</text>
</comment>
<comment type="function">
    <text evidence="7">Epoxide hydrolase involved in the biosynthesis of cucurbitacin and mogroside tetracyclic triterpene natural products (e.g. siamenoside I and mogrosides IV, V and VI). Cucurbitacins have cytotoxic properties and exhibit deterrent taste as a defense barrier against herbivores. Mogrosides are nonsugar highly oxygenated compounds used as high-intensity zero-calorie sweeteners; they also possess pharmacological properties such as regulating immunity, lowering blood sugar and lipid levels, protecting the liver, and acting as antioxidants and antitumor agents. Catalyzes the hydrolysis of aromatic epoxide-containing substrates, such as the conversion of 24,25-epoxycucurbitadienol to 24,25-dihydroxycucurbitadienol.</text>
</comment>
<evidence type="ECO:0000256" key="6">
    <source>
        <dbReference type="ARBA" id="ARBA00051067"/>
    </source>
</evidence>
<protein>
    <recommendedName>
        <fullName evidence="3">soluble epoxide hydrolase</fullName>
        <ecNumber evidence="3">3.3.2.10</ecNumber>
    </recommendedName>
</protein>
<sequence length="656" mass="74984">MDWSSISENIYEINNIKMNVASVGSESDPAIVFLHGFPEVWQSWANQILYLNPKGYRCIAPDLRGYGKTEIEVPGDPESYSVENIIKDILALMKILNIDKIFLVGHDWGAFMAWSFCLLHPDKVRAVVNLSVPYIAMNPDKSFLDGFRDYYGDLYYMCRFQEIGEMEKEFASMETEQVLKILYSSFGLNPLMIPEEKNGGFKSLPIPKILPSWLTKEVLDCYTQLFNHTGFTGGLSYYRAMDISWKYLLTSKDDKVIVPAKFIAGEQDHPLHFEGMKDYVFINGGFKKDVPSLEEVVIIQDVPHFANQAKPDEISGQIHEFFKKKAKQVGPKMDCGDIPENIYEINNIKMNVATLGSKHDPAIVFLHGFPEVWQSWANQMQYLSPQDYYCIAPDLRGYGKTEIQVPADPESYSVKNITDDIVALMDFLKIEKIFLVGHDWGAFMAWSFCLFYPDKVRAVVNLSVPYIAMNPNKKFMQGFRDYYGDLYYMCRFQAIGEMEDEFASMDTADVLKILYSSFGLNPLMIPLEKDGGFESLPPPTIPSWLTDEVLGCYTKLFRKSGFTGGLSYYRALDISWKLLLPWKDAKVKVPAKFIAGANDHPLHFEGMKDYIFINGGFKKDVPSLEEVVIIQDVPHFANQAKPDEISGHIYEFFKKY</sequence>
<feature type="domain" description="AB hydrolase-1" evidence="9">
    <location>
        <begin position="29"/>
        <end position="153"/>
    </location>
</feature>
<comment type="catalytic activity">
    <reaction evidence="6">
        <text>an epoxide + H2O = an ethanediol</text>
        <dbReference type="Rhea" id="RHEA:19037"/>
        <dbReference type="ChEBI" id="CHEBI:15377"/>
        <dbReference type="ChEBI" id="CHEBI:32955"/>
        <dbReference type="ChEBI" id="CHEBI:140594"/>
        <dbReference type="EC" id="3.3.2.10"/>
    </reaction>
    <physiologicalReaction direction="left-to-right" evidence="6">
        <dbReference type="Rhea" id="RHEA:19038"/>
    </physiologicalReaction>
</comment>
<evidence type="ECO:0000256" key="8">
    <source>
        <dbReference type="ARBA" id="ARBA00093212"/>
    </source>
</evidence>
<dbReference type="Gene3D" id="3.40.50.1820">
    <property type="entry name" value="alpha/beta hydrolase"/>
    <property type="match status" value="2"/>
</dbReference>
<evidence type="ECO:0000259" key="9">
    <source>
        <dbReference type="Pfam" id="PF00561"/>
    </source>
</evidence>